<gene>
    <name evidence="4" type="ORF">M972_112697</name>
</gene>
<keyword evidence="1" id="KW-0677">Repeat</keyword>
<reference evidence="4 5" key="1">
    <citation type="submission" date="2017-09" db="EMBL/GenBank/DDBJ databases">
        <title>Evaluation of Pacific Biosciences Sequencing Technology to Finishing C. thermocellum Genome Sequences.</title>
        <authorList>
            <person name="Brown S."/>
        </authorList>
    </citation>
    <scope>NUCLEOTIDE SEQUENCE [LARGE SCALE GENOMIC DNA]</scope>
    <source>
        <strain evidence="4 5">AD2</strain>
    </source>
</reference>
<dbReference type="InterPro" id="IPR001119">
    <property type="entry name" value="SLH_dom"/>
</dbReference>
<evidence type="ECO:0000259" key="3">
    <source>
        <dbReference type="PROSITE" id="PS51272"/>
    </source>
</evidence>
<name>A0AB36TJD1_ACETH</name>
<dbReference type="PROSITE" id="PS51272">
    <property type="entry name" value="SLH"/>
    <property type="match status" value="3"/>
</dbReference>
<accession>A0AB36TJD1</accession>
<feature type="transmembrane region" description="Helical" evidence="2">
    <location>
        <begin position="12"/>
        <end position="32"/>
    </location>
</feature>
<keyword evidence="2" id="KW-1133">Transmembrane helix</keyword>
<dbReference type="Pfam" id="PF00395">
    <property type="entry name" value="SLH"/>
    <property type="match status" value="3"/>
</dbReference>
<dbReference type="EMBL" id="PDBW01000001">
    <property type="protein sequence ID" value="PFH03878.1"/>
    <property type="molecule type" value="Genomic_DNA"/>
</dbReference>
<feature type="domain" description="SLH" evidence="3">
    <location>
        <begin position="450"/>
        <end position="513"/>
    </location>
</feature>
<keyword evidence="2" id="KW-0812">Transmembrane</keyword>
<evidence type="ECO:0000256" key="2">
    <source>
        <dbReference type="SAM" id="Phobius"/>
    </source>
</evidence>
<organism evidence="4 5">
    <name type="scientific">Acetivibrio thermocellus AD2</name>
    <dbReference type="NCBI Taxonomy" id="1138384"/>
    <lineage>
        <taxon>Bacteria</taxon>
        <taxon>Bacillati</taxon>
        <taxon>Bacillota</taxon>
        <taxon>Clostridia</taxon>
        <taxon>Eubacteriales</taxon>
        <taxon>Oscillospiraceae</taxon>
        <taxon>Acetivibrio</taxon>
    </lineage>
</organism>
<protein>
    <submittedName>
        <fullName evidence="4">S-layer family protein</fullName>
    </submittedName>
</protein>
<dbReference type="GeneID" id="35804218"/>
<sequence>MIKRKLSLKRGLAFITATFIIVLVTGVFRVYAREGDSGYEGGISSGEAPGKTSFEYKEVCFITGEPIVFEGTLTIRKTLRQDKTTGKNVITANYTYNLRNLEKDATLTRVLSYTTTLTEKENGQVIEETGFGGRCTEVVRIGSTTYTLENYDFTKTNIKDKKPAVDYFAGNLWGKKTYRTGTGANSGEVTVEISGDYYGYNQIWGTVEAQVLNYVIESQKRSGEVLDRWGGTATVSISSTTTKKIDYVENKPDVISFEGGFVESQYNNSILQYTAKLPEFDHQGVSTDRMVETKGSLMIESFPTSRRLLVPELSHLRGHWAENDIKALYSLEIFKENPSGFNPQEVMTRAEFTEAIVLAAGEVPKDPLLVESRTTKKTSNTKEEITSPFIDVPTGSKYFESINNAYKRGMISGRGDGTFAPDDYLTTADAITILVKALGLEGLAPSNGAVTVFRDSDDIPRYAKGPVYVAHRIGLVMGDDKGYLRPNEYLTKARAAVIINNFIDYMRNDLRKDYRERIVNY</sequence>
<evidence type="ECO:0000313" key="5">
    <source>
        <dbReference type="Proteomes" id="UP000223596"/>
    </source>
</evidence>
<dbReference type="RefSeq" id="WP_003513904.1">
    <property type="nucleotide sequence ID" value="NZ_CP013828.1"/>
</dbReference>
<keyword evidence="2" id="KW-0472">Membrane</keyword>
<evidence type="ECO:0000256" key="1">
    <source>
        <dbReference type="ARBA" id="ARBA00022737"/>
    </source>
</evidence>
<evidence type="ECO:0000313" key="4">
    <source>
        <dbReference type="EMBL" id="PFH03878.1"/>
    </source>
</evidence>
<dbReference type="AlphaFoldDB" id="A0AB36TJD1"/>
<proteinExistence type="predicted"/>
<feature type="domain" description="SLH" evidence="3">
    <location>
        <begin position="308"/>
        <end position="370"/>
    </location>
</feature>
<dbReference type="Proteomes" id="UP000223596">
    <property type="component" value="Unassembled WGS sequence"/>
</dbReference>
<comment type="caution">
    <text evidence="4">The sequence shown here is derived from an EMBL/GenBank/DDBJ whole genome shotgun (WGS) entry which is preliminary data.</text>
</comment>
<feature type="domain" description="SLH" evidence="3">
    <location>
        <begin position="385"/>
        <end position="448"/>
    </location>
</feature>